<dbReference type="SMART" id="SM00213">
    <property type="entry name" value="UBQ"/>
    <property type="match status" value="1"/>
</dbReference>
<dbReference type="Gene3D" id="3.10.20.90">
    <property type="entry name" value="Phosphatidylinositol 3-kinase Catalytic Subunit, Chain A, domain 1"/>
    <property type="match status" value="1"/>
</dbReference>
<dbReference type="PaxDb" id="30732-ENSOMEP00000016531"/>
<reference evidence="5" key="2">
    <citation type="submission" date="2025-09" db="UniProtKB">
        <authorList>
            <consortium name="Ensembl"/>
        </authorList>
    </citation>
    <scope>IDENTIFICATION</scope>
</reference>
<reference evidence="5" key="1">
    <citation type="submission" date="2025-08" db="UniProtKB">
        <authorList>
            <consortium name="Ensembl"/>
        </authorList>
    </citation>
    <scope>IDENTIFICATION</scope>
</reference>
<evidence type="ECO:0000256" key="2">
    <source>
        <dbReference type="ARBA" id="ARBA00022499"/>
    </source>
</evidence>
<protein>
    <recommendedName>
        <fullName evidence="4">Ubiquitin-like domain-containing protein</fullName>
    </recommendedName>
</protein>
<dbReference type="Ensembl" id="ENSOMET00000025008.1">
    <property type="protein sequence ID" value="ENSOMEP00000016531.1"/>
    <property type="gene ID" value="ENSOMEG00000018175.1"/>
</dbReference>
<evidence type="ECO:0000259" key="4">
    <source>
        <dbReference type="PROSITE" id="PS50053"/>
    </source>
</evidence>
<keyword evidence="3" id="KW-0833">Ubl conjugation pathway</keyword>
<organism evidence="5 6">
    <name type="scientific">Oryzias melastigma</name>
    <name type="common">Marine medaka</name>
    <dbReference type="NCBI Taxonomy" id="30732"/>
    <lineage>
        <taxon>Eukaryota</taxon>
        <taxon>Metazoa</taxon>
        <taxon>Chordata</taxon>
        <taxon>Craniata</taxon>
        <taxon>Vertebrata</taxon>
        <taxon>Euteleostomi</taxon>
        <taxon>Actinopterygii</taxon>
        <taxon>Neopterygii</taxon>
        <taxon>Teleostei</taxon>
        <taxon>Neoteleostei</taxon>
        <taxon>Acanthomorphata</taxon>
        <taxon>Ovalentaria</taxon>
        <taxon>Atherinomorphae</taxon>
        <taxon>Beloniformes</taxon>
        <taxon>Adrianichthyidae</taxon>
        <taxon>Oryziinae</taxon>
        <taxon>Oryzias</taxon>
    </lineage>
</organism>
<dbReference type="Proteomes" id="UP000261560">
    <property type="component" value="Unplaced"/>
</dbReference>
<sequence length="201" mass="23208">MYLICYVKGMCMHKENYFKDVFQPFLLIYFSQFDRSFIKINLSFYELIRMIHAGREVQFVHNESCRCGSLVCINCSRRKEVLHSAQAQLIRRKQTTLAPAAAAAAMADEKPKEGVKTENNEHINLKVAGQDGSVVQFKIKRHTPLSKLMKAYCERQGLSMRQIRFRFDGQPINETDTPSQLEMEDEDTIDVFQQQTGGFPL</sequence>
<dbReference type="InterPro" id="IPR029071">
    <property type="entry name" value="Ubiquitin-like_domsf"/>
</dbReference>
<evidence type="ECO:0000256" key="3">
    <source>
        <dbReference type="ARBA" id="ARBA00022786"/>
    </source>
</evidence>
<dbReference type="CDD" id="cd16115">
    <property type="entry name" value="Ubl_SUMO2_3_4"/>
    <property type="match status" value="1"/>
</dbReference>
<evidence type="ECO:0000256" key="1">
    <source>
        <dbReference type="ARBA" id="ARBA00009185"/>
    </source>
</evidence>
<dbReference type="PANTHER" id="PTHR10562">
    <property type="entry name" value="SMALL UBIQUITIN-RELATED MODIFIER"/>
    <property type="match status" value="1"/>
</dbReference>
<dbReference type="InterPro" id="IPR000626">
    <property type="entry name" value="Ubiquitin-like_dom"/>
</dbReference>
<dbReference type="STRING" id="30732.ENSOMEP00000016531"/>
<evidence type="ECO:0000313" key="5">
    <source>
        <dbReference type="Ensembl" id="ENSOMEP00000016531.1"/>
    </source>
</evidence>
<evidence type="ECO:0000313" key="6">
    <source>
        <dbReference type="Proteomes" id="UP000261560"/>
    </source>
</evidence>
<keyword evidence="2" id="KW-1017">Isopeptide bond</keyword>
<name>A0A3B3CFC8_ORYME</name>
<dbReference type="Pfam" id="PF11976">
    <property type="entry name" value="Rad60-SLD"/>
    <property type="match status" value="1"/>
</dbReference>
<dbReference type="GeneTree" id="ENSGT00950000182895"/>
<comment type="similarity">
    <text evidence="1">Belongs to the ubiquitin family. SUMO subfamily.</text>
</comment>
<accession>A0A3B3CFC8</accession>
<dbReference type="InterPro" id="IPR022617">
    <property type="entry name" value="Rad60/SUMO-like_dom"/>
</dbReference>
<keyword evidence="6" id="KW-1185">Reference proteome</keyword>
<dbReference type="AlphaFoldDB" id="A0A3B3CFC8"/>
<dbReference type="PROSITE" id="PS50053">
    <property type="entry name" value="UBIQUITIN_2"/>
    <property type="match status" value="1"/>
</dbReference>
<dbReference type="FunFam" id="3.10.20.90:FF:000482">
    <property type="entry name" value="Small ubiquitin-related modifier 2"/>
    <property type="match status" value="1"/>
</dbReference>
<proteinExistence type="inferred from homology"/>
<feature type="domain" description="Ubiquitin-like" evidence="4">
    <location>
        <begin position="121"/>
        <end position="198"/>
    </location>
</feature>
<dbReference type="SUPFAM" id="SSF54236">
    <property type="entry name" value="Ubiquitin-like"/>
    <property type="match status" value="1"/>
</dbReference>